<accession>V3ZDJ1</accession>
<dbReference type="PANTHER" id="PTHR10825:SF72">
    <property type="entry name" value="UBIQUITIN-LIKE DOMAIN-CONTAINING PROTEIN"/>
    <property type="match status" value="1"/>
</dbReference>
<keyword evidence="5" id="KW-0539">Nucleus</keyword>
<dbReference type="InterPro" id="IPR032443">
    <property type="entry name" value="RAWUL"/>
</dbReference>
<dbReference type="InterPro" id="IPR001841">
    <property type="entry name" value="Znf_RING"/>
</dbReference>
<dbReference type="PROSITE" id="PS00518">
    <property type="entry name" value="ZF_RING_1"/>
    <property type="match status" value="1"/>
</dbReference>
<evidence type="ECO:0000256" key="6">
    <source>
        <dbReference type="PROSITE-ProRule" id="PRU00175"/>
    </source>
</evidence>
<dbReference type="GO" id="GO:0035102">
    <property type="term" value="C:PRC1 complex"/>
    <property type="evidence" value="ECO:0007669"/>
    <property type="project" value="TreeGrafter"/>
</dbReference>
<dbReference type="Gene3D" id="3.10.20.90">
    <property type="entry name" value="Phosphatidylinositol 3-kinase Catalytic Subunit, Chain A, domain 1"/>
    <property type="match status" value="1"/>
</dbReference>
<dbReference type="CTD" id="20233666"/>
<dbReference type="PANTHER" id="PTHR10825">
    <property type="entry name" value="RING FINGER DOMAIN-CONTAINING, POLYCOMB GROUP COMPONENT"/>
    <property type="match status" value="1"/>
</dbReference>
<dbReference type="KEGG" id="lgi:LOTGIDRAFT_135322"/>
<evidence type="ECO:0000256" key="3">
    <source>
        <dbReference type="ARBA" id="ARBA00022771"/>
    </source>
</evidence>
<dbReference type="SMART" id="SM00184">
    <property type="entry name" value="RING"/>
    <property type="match status" value="1"/>
</dbReference>
<protein>
    <recommendedName>
        <fullName evidence="7">RING-type domain-containing protein</fullName>
    </recommendedName>
</protein>
<dbReference type="GeneID" id="20233666"/>
<evidence type="ECO:0000256" key="4">
    <source>
        <dbReference type="ARBA" id="ARBA00022833"/>
    </source>
</evidence>
<dbReference type="InterPro" id="IPR017907">
    <property type="entry name" value="Znf_RING_CS"/>
</dbReference>
<gene>
    <name evidence="8" type="ORF">LOTGIDRAFT_135322</name>
</gene>
<dbReference type="Pfam" id="PF16207">
    <property type="entry name" value="RAWUL"/>
    <property type="match status" value="1"/>
</dbReference>
<evidence type="ECO:0000256" key="5">
    <source>
        <dbReference type="ARBA" id="ARBA00023242"/>
    </source>
</evidence>
<dbReference type="GO" id="GO:0008270">
    <property type="term" value="F:zinc ion binding"/>
    <property type="evidence" value="ECO:0007669"/>
    <property type="project" value="UniProtKB-KW"/>
</dbReference>
<dbReference type="GO" id="GO:0000122">
    <property type="term" value="P:negative regulation of transcription by RNA polymerase II"/>
    <property type="evidence" value="ECO:0007669"/>
    <property type="project" value="TreeGrafter"/>
</dbReference>
<organism evidence="8 9">
    <name type="scientific">Lottia gigantea</name>
    <name type="common">Giant owl limpet</name>
    <dbReference type="NCBI Taxonomy" id="225164"/>
    <lineage>
        <taxon>Eukaryota</taxon>
        <taxon>Metazoa</taxon>
        <taxon>Spiralia</taxon>
        <taxon>Lophotrochozoa</taxon>
        <taxon>Mollusca</taxon>
        <taxon>Gastropoda</taxon>
        <taxon>Patellogastropoda</taxon>
        <taxon>Lottioidea</taxon>
        <taxon>Lottiidae</taxon>
        <taxon>Lottia</taxon>
    </lineage>
</organism>
<keyword evidence="4" id="KW-0862">Zinc</keyword>
<evidence type="ECO:0000259" key="7">
    <source>
        <dbReference type="PROSITE" id="PS50089"/>
    </source>
</evidence>
<dbReference type="GO" id="GO:1990841">
    <property type="term" value="F:promoter-specific chromatin binding"/>
    <property type="evidence" value="ECO:0007669"/>
    <property type="project" value="TreeGrafter"/>
</dbReference>
<dbReference type="Pfam" id="PF13923">
    <property type="entry name" value="zf-C3HC4_2"/>
    <property type="match status" value="1"/>
</dbReference>
<feature type="domain" description="RING-type" evidence="7">
    <location>
        <begin position="18"/>
        <end position="57"/>
    </location>
</feature>
<dbReference type="InterPro" id="IPR013083">
    <property type="entry name" value="Znf_RING/FYVE/PHD"/>
</dbReference>
<dbReference type="FunFam" id="3.30.40.10:FF:000033">
    <property type="entry name" value="Polycomb group RING finger protein 3"/>
    <property type="match status" value="1"/>
</dbReference>
<keyword evidence="3 6" id="KW-0863">Zinc-finger</keyword>
<dbReference type="Proteomes" id="UP000030746">
    <property type="component" value="Unassembled WGS sequence"/>
</dbReference>
<evidence type="ECO:0000256" key="2">
    <source>
        <dbReference type="ARBA" id="ARBA00022723"/>
    </source>
</evidence>
<comment type="subcellular location">
    <subcellularLocation>
        <location evidence="1">Nucleus</location>
    </subcellularLocation>
</comment>
<sequence length="213" mass="24468">MLRKGRIPVTEVNPHLLCVLCGGYFVDATTIIECLHSYCRTCIVRYLETSKMCPLCDVLVHKTKPLENLRADKTLQDLVYKLVPGLFESEMANRRKFYGEHPEECEDATLEDRGEACMEKSEEVEEEQISLVLELSANDKRYLLCPSGVTVGHLKKFITVKFSVPSKFKIQFYHSRVELSNNLSLHDIANLYTWRRVSYHIRANIRGEPGVQA</sequence>
<keyword evidence="9" id="KW-1185">Reference proteome</keyword>
<reference evidence="8 9" key="1">
    <citation type="journal article" date="2013" name="Nature">
        <title>Insights into bilaterian evolution from three spiralian genomes.</title>
        <authorList>
            <person name="Simakov O."/>
            <person name="Marletaz F."/>
            <person name="Cho S.J."/>
            <person name="Edsinger-Gonzales E."/>
            <person name="Havlak P."/>
            <person name="Hellsten U."/>
            <person name="Kuo D.H."/>
            <person name="Larsson T."/>
            <person name="Lv J."/>
            <person name="Arendt D."/>
            <person name="Savage R."/>
            <person name="Osoegawa K."/>
            <person name="de Jong P."/>
            <person name="Grimwood J."/>
            <person name="Chapman J.A."/>
            <person name="Shapiro H."/>
            <person name="Aerts A."/>
            <person name="Otillar R.P."/>
            <person name="Terry A.Y."/>
            <person name="Boore J.L."/>
            <person name="Grigoriev I.V."/>
            <person name="Lindberg D.R."/>
            <person name="Seaver E.C."/>
            <person name="Weisblat D.A."/>
            <person name="Putnam N.H."/>
            <person name="Rokhsar D.S."/>
        </authorList>
    </citation>
    <scope>NUCLEOTIDE SEQUENCE [LARGE SCALE GENOMIC DNA]</scope>
</reference>
<dbReference type="OrthoDB" id="1305878at2759"/>
<dbReference type="EMBL" id="KB204047">
    <property type="protein sequence ID" value="ESO82102.1"/>
    <property type="molecule type" value="Genomic_DNA"/>
</dbReference>
<proteinExistence type="predicted"/>
<dbReference type="SUPFAM" id="SSF57850">
    <property type="entry name" value="RING/U-box"/>
    <property type="match status" value="1"/>
</dbReference>
<evidence type="ECO:0000313" key="9">
    <source>
        <dbReference type="Proteomes" id="UP000030746"/>
    </source>
</evidence>
<name>V3ZDJ1_LOTGI</name>
<dbReference type="HOGENOM" id="CLU_046427_4_2_1"/>
<keyword evidence="2" id="KW-0479">Metal-binding</keyword>
<dbReference type="OMA" id="ELNSEYW"/>
<evidence type="ECO:0000256" key="1">
    <source>
        <dbReference type="ARBA" id="ARBA00004123"/>
    </source>
</evidence>
<evidence type="ECO:0000313" key="8">
    <source>
        <dbReference type="EMBL" id="ESO82102.1"/>
    </source>
</evidence>
<dbReference type="Gene3D" id="3.30.40.10">
    <property type="entry name" value="Zinc/RING finger domain, C3HC4 (zinc finger)"/>
    <property type="match status" value="1"/>
</dbReference>
<dbReference type="RefSeq" id="XP_009067266.1">
    <property type="nucleotide sequence ID" value="XM_009069018.1"/>
</dbReference>
<dbReference type="PROSITE" id="PS50089">
    <property type="entry name" value="ZF_RING_2"/>
    <property type="match status" value="1"/>
</dbReference>
<dbReference type="STRING" id="225164.V3ZDJ1"/>
<dbReference type="AlphaFoldDB" id="V3ZDJ1"/>